<name>A0ABQ4USG0_9HYPH</name>
<comment type="caution">
    <text evidence="1">The sequence shown here is derived from an EMBL/GenBank/DDBJ whole genome shotgun (WGS) entry which is preliminary data.</text>
</comment>
<dbReference type="EMBL" id="BPRE01000002">
    <property type="protein sequence ID" value="GJE74304.1"/>
    <property type="molecule type" value="Genomic_DNA"/>
</dbReference>
<reference evidence="1" key="2">
    <citation type="submission" date="2021-08" db="EMBL/GenBank/DDBJ databases">
        <authorList>
            <person name="Tani A."/>
            <person name="Ola A."/>
            <person name="Ogura Y."/>
            <person name="Katsura K."/>
            <person name="Hayashi T."/>
        </authorList>
    </citation>
    <scope>NUCLEOTIDE SEQUENCE</scope>
    <source>
        <strain evidence="1">DSM 14458</strain>
    </source>
</reference>
<keyword evidence="2" id="KW-1185">Reference proteome</keyword>
<sequence>MVHGRRERVAKCPHCATPHPYTEVKFTAVNDKGWWGLDCCSCSKRFVIQVMNPDESGAAYHIAERHDGAYEGDPAILATAIVQHNLKMNEVRHRFDYGAKPLYVCGEVGENLEQAARAALLAAAGDIQAAYGSAITHCLASNRVPEYEHVVAHVDVPCTCGAGHRATFYAKFAWDGEPQPVDEFLLADVSGADLPETLDGLFSKDEAMSFLHKLAIRWHLTVDRILVTVPFVGHQYLKAAQKLNAWQAVLSLLDPRKSAFVTRSASFTSYKKVLEEVDGLDHRLLAEYGLENKLVAANLRKQDFHAKFYAGMSDTGCEVFSGSANLLKGPSLENMSFRAQSMASFKVKYLDRLGVALPEVEPRCAYFALIRQSEDGRWTCLQQQGSRIAA</sequence>
<proteinExistence type="predicted"/>
<evidence type="ECO:0000313" key="1">
    <source>
        <dbReference type="EMBL" id="GJE74304.1"/>
    </source>
</evidence>
<gene>
    <name evidence="1" type="ORF">BGCPKDLD_0873</name>
</gene>
<organism evidence="1 2">
    <name type="scientific">Methylorubrum suomiense</name>
    <dbReference type="NCBI Taxonomy" id="144191"/>
    <lineage>
        <taxon>Bacteria</taxon>
        <taxon>Pseudomonadati</taxon>
        <taxon>Pseudomonadota</taxon>
        <taxon>Alphaproteobacteria</taxon>
        <taxon>Hyphomicrobiales</taxon>
        <taxon>Methylobacteriaceae</taxon>
        <taxon>Methylorubrum</taxon>
    </lineage>
</organism>
<protein>
    <submittedName>
        <fullName evidence="1">Uncharacterized protein</fullName>
    </submittedName>
</protein>
<accession>A0ABQ4USG0</accession>
<reference evidence="1" key="1">
    <citation type="journal article" date="2021" name="Front. Microbiol.">
        <title>Comprehensive Comparative Genomics and Phenotyping of Methylobacterium Species.</title>
        <authorList>
            <person name="Alessa O."/>
            <person name="Ogura Y."/>
            <person name="Fujitani Y."/>
            <person name="Takami H."/>
            <person name="Hayashi T."/>
            <person name="Sahin N."/>
            <person name="Tani A."/>
        </authorList>
    </citation>
    <scope>NUCLEOTIDE SEQUENCE</scope>
    <source>
        <strain evidence="1">DSM 14458</strain>
    </source>
</reference>
<evidence type="ECO:0000313" key="2">
    <source>
        <dbReference type="Proteomes" id="UP001055093"/>
    </source>
</evidence>
<dbReference type="RefSeq" id="WP_238307598.1">
    <property type="nucleotide sequence ID" value="NZ_BPRE01000002.1"/>
</dbReference>
<dbReference type="Proteomes" id="UP001055093">
    <property type="component" value="Unassembled WGS sequence"/>
</dbReference>